<proteinExistence type="predicted"/>
<dbReference type="PANTHER" id="PTHR33845:SF1">
    <property type="entry name" value="C2H2-TYPE DOMAIN-CONTAINING PROTEIN"/>
    <property type="match status" value="1"/>
</dbReference>
<evidence type="ECO:0000313" key="1">
    <source>
        <dbReference type="EMBL" id="CAF1493329.1"/>
    </source>
</evidence>
<dbReference type="PANTHER" id="PTHR33845">
    <property type="entry name" value="C2H2-TYPE DOMAIN-CONTAINING PROTEIN"/>
    <property type="match status" value="1"/>
</dbReference>
<dbReference type="AlphaFoldDB" id="A0A815SP15"/>
<dbReference type="EMBL" id="CAJNOU010005968">
    <property type="protein sequence ID" value="CAF1493329.1"/>
    <property type="molecule type" value="Genomic_DNA"/>
</dbReference>
<reference evidence="1" key="1">
    <citation type="submission" date="2021-02" db="EMBL/GenBank/DDBJ databases">
        <authorList>
            <person name="Nowell W R."/>
        </authorList>
    </citation>
    <scope>NUCLEOTIDE SEQUENCE</scope>
</reference>
<gene>
    <name evidence="1" type="ORF">SEV965_LOCUS35688</name>
</gene>
<dbReference type="Proteomes" id="UP000663889">
    <property type="component" value="Unassembled WGS sequence"/>
</dbReference>
<comment type="caution">
    <text evidence="1">The sequence shown here is derived from an EMBL/GenBank/DDBJ whole genome shotgun (WGS) entry which is preliminary data.</text>
</comment>
<accession>A0A815SP15</accession>
<sequence>MCSDFEPLGKSSLFTILDTCKASTRKSLQGINYFAAEAGEAFHGLRKMIEDKVALYSGSERLIENLKRARFYLKSDYKGGKGSCDRYAAVIKSNIRRYLNENHNVTTASQFVEACHSYKGVKGVIALDCRIENND</sequence>
<evidence type="ECO:0000313" key="2">
    <source>
        <dbReference type="Proteomes" id="UP000663889"/>
    </source>
</evidence>
<name>A0A815SP15_9BILA</name>
<organism evidence="1 2">
    <name type="scientific">Rotaria sordida</name>
    <dbReference type="NCBI Taxonomy" id="392033"/>
    <lineage>
        <taxon>Eukaryota</taxon>
        <taxon>Metazoa</taxon>
        <taxon>Spiralia</taxon>
        <taxon>Gnathifera</taxon>
        <taxon>Rotifera</taxon>
        <taxon>Eurotatoria</taxon>
        <taxon>Bdelloidea</taxon>
        <taxon>Philodinida</taxon>
        <taxon>Philodinidae</taxon>
        <taxon>Rotaria</taxon>
    </lineage>
</organism>
<protein>
    <submittedName>
        <fullName evidence="1">Uncharacterized protein</fullName>
    </submittedName>
</protein>